<evidence type="ECO:0000256" key="7">
    <source>
        <dbReference type="ARBA" id="ARBA00023143"/>
    </source>
</evidence>
<comment type="subcellular location">
    <subcellularLocation>
        <location evidence="1">Bacterial flagellum basal body</location>
    </subcellularLocation>
    <subcellularLocation>
        <location evidence="2">Cell membrane</location>
    </subcellularLocation>
</comment>
<keyword evidence="4 10" id="KW-0812">Transmembrane</keyword>
<dbReference type="PANTHER" id="PTHR38766">
    <property type="entry name" value="FLAGELLAR PROTEIN FLIO"/>
    <property type="match status" value="1"/>
</dbReference>
<evidence type="ECO:0000256" key="6">
    <source>
        <dbReference type="ARBA" id="ARBA00023136"/>
    </source>
</evidence>
<evidence type="ECO:0008006" key="12">
    <source>
        <dbReference type="Google" id="ProtNLM"/>
    </source>
</evidence>
<evidence type="ECO:0000256" key="9">
    <source>
        <dbReference type="SAM" id="MobiDB-lite"/>
    </source>
</evidence>
<evidence type="ECO:0000313" key="11">
    <source>
        <dbReference type="EMBL" id="VAW72067.1"/>
    </source>
</evidence>
<sequence>MGILSGYGYAVESGSERVEEQNKAKQTTQKNQTNQVNKSHQNNSKNKAIVTNSVLPSIREKSAESSIPFTPQNSNVNTLNSGSKGNLLQLFSGLFVVIISVIVMLWLIKRFSRFNYAGQQTVKVLGGISLGTREKIVLIEVGSEQLLVGVAPGRVNLLHQLQEPVEVKPSLESFQSVLSKRFKGIFKRDQNK</sequence>
<evidence type="ECO:0000256" key="8">
    <source>
        <dbReference type="ARBA" id="ARBA00037937"/>
    </source>
</evidence>
<feature type="transmembrane region" description="Helical" evidence="10">
    <location>
        <begin position="87"/>
        <end position="108"/>
    </location>
</feature>
<dbReference type="InterPro" id="IPR022781">
    <property type="entry name" value="Flagellar_biosynth_FliO"/>
</dbReference>
<evidence type="ECO:0000256" key="3">
    <source>
        <dbReference type="ARBA" id="ARBA00022475"/>
    </source>
</evidence>
<comment type="similarity">
    <text evidence="8">Belongs to the FliO/MopB family.</text>
</comment>
<proteinExistence type="inferred from homology"/>
<feature type="region of interest" description="Disordered" evidence="9">
    <location>
        <begin position="13"/>
        <end position="43"/>
    </location>
</feature>
<keyword evidence="5 10" id="KW-1133">Transmembrane helix</keyword>
<protein>
    <recommendedName>
        <fullName evidence="12">Flagellar protein</fullName>
    </recommendedName>
</protein>
<gene>
    <name evidence="11" type="ORF">MNBD_GAMMA12-3035</name>
</gene>
<dbReference type="GO" id="GO:0009425">
    <property type="term" value="C:bacterial-type flagellum basal body"/>
    <property type="evidence" value="ECO:0007669"/>
    <property type="project" value="UniProtKB-SubCell"/>
</dbReference>
<evidence type="ECO:0000256" key="2">
    <source>
        <dbReference type="ARBA" id="ARBA00004236"/>
    </source>
</evidence>
<keyword evidence="3" id="KW-1003">Cell membrane</keyword>
<dbReference type="PANTHER" id="PTHR38766:SF1">
    <property type="entry name" value="FLAGELLAR PROTEIN FLIO"/>
    <property type="match status" value="1"/>
</dbReference>
<evidence type="ECO:0000256" key="10">
    <source>
        <dbReference type="SAM" id="Phobius"/>
    </source>
</evidence>
<dbReference type="GO" id="GO:0044781">
    <property type="term" value="P:bacterial-type flagellum organization"/>
    <property type="evidence" value="ECO:0007669"/>
    <property type="project" value="InterPro"/>
</dbReference>
<feature type="compositionally biased region" description="Basic and acidic residues" evidence="9">
    <location>
        <begin position="14"/>
        <end position="23"/>
    </location>
</feature>
<dbReference type="GO" id="GO:0005886">
    <property type="term" value="C:plasma membrane"/>
    <property type="evidence" value="ECO:0007669"/>
    <property type="project" value="UniProtKB-SubCell"/>
</dbReference>
<dbReference type="NCBIfam" id="TIGR03500">
    <property type="entry name" value="FliO_TIGR"/>
    <property type="match status" value="1"/>
</dbReference>
<reference evidence="11" key="1">
    <citation type="submission" date="2018-06" db="EMBL/GenBank/DDBJ databases">
        <authorList>
            <person name="Zhirakovskaya E."/>
        </authorList>
    </citation>
    <scope>NUCLEOTIDE SEQUENCE</scope>
</reference>
<dbReference type="Pfam" id="PF04347">
    <property type="entry name" value="FliO"/>
    <property type="match status" value="1"/>
</dbReference>
<evidence type="ECO:0000256" key="5">
    <source>
        <dbReference type="ARBA" id="ARBA00022989"/>
    </source>
</evidence>
<accession>A0A3B0Y942</accession>
<organism evidence="11">
    <name type="scientific">hydrothermal vent metagenome</name>
    <dbReference type="NCBI Taxonomy" id="652676"/>
    <lineage>
        <taxon>unclassified sequences</taxon>
        <taxon>metagenomes</taxon>
        <taxon>ecological metagenomes</taxon>
    </lineage>
</organism>
<name>A0A3B0Y942_9ZZZZ</name>
<dbReference type="EMBL" id="UOFL01000034">
    <property type="protein sequence ID" value="VAW72067.1"/>
    <property type="molecule type" value="Genomic_DNA"/>
</dbReference>
<evidence type="ECO:0000256" key="4">
    <source>
        <dbReference type="ARBA" id="ARBA00022692"/>
    </source>
</evidence>
<dbReference type="InterPro" id="IPR052205">
    <property type="entry name" value="FliO/MopB"/>
</dbReference>
<keyword evidence="6 10" id="KW-0472">Membrane</keyword>
<evidence type="ECO:0000256" key="1">
    <source>
        <dbReference type="ARBA" id="ARBA00004117"/>
    </source>
</evidence>
<keyword evidence="7" id="KW-0975">Bacterial flagellum</keyword>
<dbReference type="AlphaFoldDB" id="A0A3B0Y942"/>
<feature type="compositionally biased region" description="Low complexity" evidence="9">
    <location>
        <begin position="24"/>
        <end position="38"/>
    </location>
</feature>